<proteinExistence type="inferred from homology"/>
<dbReference type="Proteomes" id="UP000663464">
    <property type="component" value="Chromosome"/>
</dbReference>
<evidence type="ECO:0000259" key="11">
    <source>
        <dbReference type="PROSITE" id="PS52029"/>
    </source>
</evidence>
<dbReference type="AlphaFoldDB" id="A0A0A2HLS7"/>
<dbReference type="InterPro" id="IPR002477">
    <property type="entry name" value="Peptidoglycan-bd-like"/>
</dbReference>
<dbReference type="PROSITE" id="PS52029">
    <property type="entry name" value="LD_TPASE"/>
    <property type="match status" value="1"/>
</dbReference>
<feature type="domain" description="L,D-TPase catalytic" evidence="11">
    <location>
        <begin position="42"/>
        <end position="150"/>
    </location>
</feature>
<gene>
    <name evidence="12" type="ORF">FC794_17070</name>
    <name evidence="13" type="ORF">JQS73_17130</name>
</gene>
<evidence type="ECO:0000313" key="13">
    <source>
        <dbReference type="EMBL" id="QRI53122.1"/>
    </source>
</evidence>
<dbReference type="PANTHER" id="PTHR30582:SF24">
    <property type="entry name" value="L,D-TRANSPEPTIDASE ERFK_SRFK-RELATED"/>
    <property type="match status" value="1"/>
</dbReference>
<dbReference type="InterPro" id="IPR005490">
    <property type="entry name" value="LD_TPept_cat_dom"/>
</dbReference>
<dbReference type="EMBL" id="SWOY01000010">
    <property type="protein sequence ID" value="NFG18452.1"/>
    <property type="molecule type" value="Genomic_DNA"/>
</dbReference>
<keyword evidence="6 9" id="KW-0133">Cell shape</keyword>
<keyword evidence="8 9" id="KW-0961">Cell wall biogenesis/degradation</keyword>
<keyword evidence="10" id="KW-0472">Membrane</keyword>
<dbReference type="GO" id="GO:0005576">
    <property type="term" value="C:extracellular region"/>
    <property type="evidence" value="ECO:0007669"/>
    <property type="project" value="TreeGrafter"/>
</dbReference>
<evidence type="ECO:0000313" key="15">
    <source>
        <dbReference type="Proteomes" id="UP000663464"/>
    </source>
</evidence>
<comment type="similarity">
    <text evidence="2">Belongs to the YkuD family.</text>
</comment>
<dbReference type="InterPro" id="IPR036365">
    <property type="entry name" value="PGBD-like_sf"/>
</dbReference>
<dbReference type="Pfam" id="PF01471">
    <property type="entry name" value="PG_binding_1"/>
    <property type="match status" value="1"/>
</dbReference>
<dbReference type="Gene3D" id="1.10.101.10">
    <property type="entry name" value="PGBD-like superfamily/PGBD"/>
    <property type="match status" value="1"/>
</dbReference>
<protein>
    <submittedName>
        <fullName evidence="13">L,D-transpeptidase family protein</fullName>
    </submittedName>
</protein>
<dbReference type="RefSeq" id="WP_003357297.1">
    <property type="nucleotide sequence ID" value="NZ_CP013246.1"/>
</dbReference>
<dbReference type="SUPFAM" id="SSF141523">
    <property type="entry name" value="L,D-transpeptidase catalytic domain-like"/>
    <property type="match status" value="1"/>
</dbReference>
<evidence type="ECO:0000256" key="4">
    <source>
        <dbReference type="ARBA" id="ARBA00022679"/>
    </source>
</evidence>
<dbReference type="EMBL" id="CP069280">
    <property type="protein sequence ID" value="QRI53122.1"/>
    <property type="molecule type" value="Genomic_DNA"/>
</dbReference>
<feature type="active site" description="Nucleophile" evidence="9">
    <location>
        <position position="126"/>
    </location>
</feature>
<dbReference type="GO" id="GO:0071972">
    <property type="term" value="F:peptidoglycan L,D-transpeptidase activity"/>
    <property type="evidence" value="ECO:0007669"/>
    <property type="project" value="TreeGrafter"/>
</dbReference>
<name>A0A0A2HLS7_CLOBO</name>
<evidence type="ECO:0000256" key="5">
    <source>
        <dbReference type="ARBA" id="ARBA00022801"/>
    </source>
</evidence>
<dbReference type="UniPathway" id="UPA00219"/>
<reference evidence="12 14" key="2">
    <citation type="submission" date="2019-04" db="EMBL/GenBank/DDBJ databases">
        <title>Genome sequencing of Clostridium botulinum Groups I-IV and Clostridium butyricum.</title>
        <authorList>
            <person name="Brunt J."/>
            <person name="Van Vliet A.H.M."/>
            <person name="Stringer S.C."/>
            <person name="Carter A.T."/>
            <person name="Peck M.W."/>
        </authorList>
    </citation>
    <scope>NUCLEOTIDE SEQUENCE [LARGE SCALE GENOMIC DNA]</scope>
    <source>
        <strain evidence="12 14">IFR 18/037</strain>
    </source>
</reference>
<dbReference type="InterPro" id="IPR038063">
    <property type="entry name" value="Transpep_catalytic_dom"/>
</dbReference>
<sequence>MSNFKKLFYTLIFILIVEIILIFLSHHNQQKMKTNPIDNSNICILIDITANNMDVYRNGEIIKSYSIATGKSSTPSPIGTWKIINKGTWGSSFGGRWMGLNVPWGKYGIHGTNAPNSIGWSSSHGCIRMKNKNVAELYKITPLGTPVIIWGGPFGNFGQGLRPIEPGMRGSDVYEVQKLLKEKKYYNGDPDGIYGESMKSVVHKFQEDNNIPLSNTINSSFYKKLGVELIE</sequence>
<dbReference type="InterPro" id="IPR036366">
    <property type="entry name" value="PGBDSf"/>
</dbReference>
<dbReference type="InterPro" id="IPR050979">
    <property type="entry name" value="LD-transpeptidase"/>
</dbReference>
<evidence type="ECO:0000256" key="6">
    <source>
        <dbReference type="ARBA" id="ARBA00022960"/>
    </source>
</evidence>
<dbReference type="GO" id="GO:0016757">
    <property type="term" value="F:glycosyltransferase activity"/>
    <property type="evidence" value="ECO:0007669"/>
    <property type="project" value="UniProtKB-KW"/>
</dbReference>
<evidence type="ECO:0000256" key="3">
    <source>
        <dbReference type="ARBA" id="ARBA00022676"/>
    </source>
</evidence>
<dbReference type="SUPFAM" id="SSF47090">
    <property type="entry name" value="PGBD-like"/>
    <property type="match status" value="1"/>
</dbReference>
<feature type="active site" description="Proton donor/acceptor" evidence="9">
    <location>
        <position position="110"/>
    </location>
</feature>
<evidence type="ECO:0000256" key="2">
    <source>
        <dbReference type="ARBA" id="ARBA00005992"/>
    </source>
</evidence>
<dbReference type="GO" id="GO:0071555">
    <property type="term" value="P:cell wall organization"/>
    <property type="evidence" value="ECO:0007669"/>
    <property type="project" value="UniProtKB-UniRule"/>
</dbReference>
<dbReference type="PANTHER" id="PTHR30582">
    <property type="entry name" value="L,D-TRANSPEPTIDASE"/>
    <property type="match status" value="1"/>
</dbReference>
<keyword evidence="4" id="KW-0808">Transferase</keyword>
<evidence type="ECO:0000256" key="1">
    <source>
        <dbReference type="ARBA" id="ARBA00004752"/>
    </source>
</evidence>
<keyword evidence="10" id="KW-1133">Transmembrane helix</keyword>
<accession>A0A0A2HLS7</accession>
<comment type="pathway">
    <text evidence="1 9">Cell wall biogenesis; peptidoglycan biosynthesis.</text>
</comment>
<feature type="transmembrane region" description="Helical" evidence="10">
    <location>
        <begin position="6"/>
        <end position="24"/>
    </location>
</feature>
<dbReference type="Proteomes" id="UP000478995">
    <property type="component" value="Unassembled WGS sequence"/>
</dbReference>
<evidence type="ECO:0000256" key="10">
    <source>
        <dbReference type="SAM" id="Phobius"/>
    </source>
</evidence>
<keyword evidence="10" id="KW-0812">Transmembrane</keyword>
<keyword evidence="3" id="KW-0328">Glycosyltransferase</keyword>
<reference evidence="13" key="3">
    <citation type="submission" date="2021-02" db="EMBL/GenBank/DDBJ databases">
        <authorList>
            <person name="Dover N."/>
            <person name="Barash J.R."/>
            <person name="Bell J.M."/>
            <person name="Sylvester M.D."/>
            <person name="Arnon S."/>
        </authorList>
    </citation>
    <scope>NUCLEOTIDE SEQUENCE</scope>
    <source>
        <strain evidence="13">IBCA10-7060</strain>
    </source>
</reference>
<evidence type="ECO:0000256" key="8">
    <source>
        <dbReference type="ARBA" id="ARBA00023316"/>
    </source>
</evidence>
<dbReference type="Pfam" id="PF03734">
    <property type="entry name" value="YkuD"/>
    <property type="match status" value="1"/>
</dbReference>
<evidence type="ECO:0000313" key="14">
    <source>
        <dbReference type="Proteomes" id="UP000478995"/>
    </source>
</evidence>
<evidence type="ECO:0000256" key="7">
    <source>
        <dbReference type="ARBA" id="ARBA00022984"/>
    </source>
</evidence>
<dbReference type="CDD" id="cd16913">
    <property type="entry name" value="YkuD_like"/>
    <property type="match status" value="1"/>
</dbReference>
<dbReference type="GO" id="GO:0018104">
    <property type="term" value="P:peptidoglycan-protein cross-linking"/>
    <property type="evidence" value="ECO:0007669"/>
    <property type="project" value="TreeGrafter"/>
</dbReference>
<keyword evidence="7 9" id="KW-0573">Peptidoglycan synthesis</keyword>
<keyword evidence="5" id="KW-0378">Hydrolase</keyword>
<evidence type="ECO:0000313" key="12">
    <source>
        <dbReference type="EMBL" id="NFG18452.1"/>
    </source>
</evidence>
<dbReference type="Gene3D" id="2.40.440.10">
    <property type="entry name" value="L,D-transpeptidase catalytic domain-like"/>
    <property type="match status" value="1"/>
</dbReference>
<dbReference type="GO" id="GO:0008360">
    <property type="term" value="P:regulation of cell shape"/>
    <property type="evidence" value="ECO:0007669"/>
    <property type="project" value="UniProtKB-UniRule"/>
</dbReference>
<organism evidence="12 14">
    <name type="scientific">Clostridium botulinum</name>
    <dbReference type="NCBI Taxonomy" id="1491"/>
    <lineage>
        <taxon>Bacteria</taxon>
        <taxon>Bacillati</taxon>
        <taxon>Bacillota</taxon>
        <taxon>Clostridia</taxon>
        <taxon>Eubacteriales</taxon>
        <taxon>Clostridiaceae</taxon>
        <taxon>Clostridium</taxon>
    </lineage>
</organism>
<reference evidence="13 15" key="1">
    <citation type="journal article" date="2014" name="J. Infect. Dis.">
        <title>Molecular characterization of a novel botulinum neurotoxin type H gene.</title>
        <authorList>
            <person name="Dover N."/>
            <person name="Barash J.R."/>
            <person name="Hill K.K."/>
            <person name="Xie G."/>
            <person name="Arnon S.S."/>
        </authorList>
    </citation>
    <scope>NUCLEOTIDE SEQUENCE [LARGE SCALE GENOMIC DNA]</scope>
    <source>
        <strain evidence="13 15">IBCA10-7060</strain>
    </source>
</reference>
<evidence type="ECO:0000256" key="9">
    <source>
        <dbReference type="PROSITE-ProRule" id="PRU01373"/>
    </source>
</evidence>